<comment type="caution">
    <text evidence="1">The sequence shown here is derived from an EMBL/GenBank/DDBJ whole genome shotgun (WGS) entry which is preliminary data.</text>
</comment>
<reference evidence="2" key="1">
    <citation type="journal article" date="2019" name="Int. J. Syst. Evol. Microbiol.">
        <title>The Global Catalogue of Microorganisms (GCM) 10K type strain sequencing project: providing services to taxonomists for standard genome sequencing and annotation.</title>
        <authorList>
            <consortium name="The Broad Institute Genomics Platform"/>
            <consortium name="The Broad Institute Genome Sequencing Center for Infectious Disease"/>
            <person name="Wu L."/>
            <person name="Ma J."/>
        </authorList>
    </citation>
    <scope>NUCLEOTIDE SEQUENCE [LARGE SCALE GENOMIC DNA]</scope>
    <source>
        <strain evidence="2">JCM 18514</strain>
    </source>
</reference>
<name>A0ABP9RZJ7_9MICC</name>
<dbReference type="Proteomes" id="UP001500200">
    <property type="component" value="Unassembled WGS sequence"/>
</dbReference>
<dbReference type="EMBL" id="BAABKK010000003">
    <property type="protein sequence ID" value="GAA5189493.1"/>
    <property type="molecule type" value="Genomic_DNA"/>
</dbReference>
<organism evidence="1 2">
    <name type="scientific">Arthrobacter gyeryongensis</name>
    <dbReference type="NCBI Taxonomy" id="1650592"/>
    <lineage>
        <taxon>Bacteria</taxon>
        <taxon>Bacillati</taxon>
        <taxon>Actinomycetota</taxon>
        <taxon>Actinomycetes</taxon>
        <taxon>Micrococcales</taxon>
        <taxon>Micrococcaceae</taxon>
        <taxon>Arthrobacter</taxon>
    </lineage>
</organism>
<keyword evidence="2" id="KW-1185">Reference proteome</keyword>
<evidence type="ECO:0000313" key="2">
    <source>
        <dbReference type="Proteomes" id="UP001500200"/>
    </source>
</evidence>
<evidence type="ECO:0000313" key="1">
    <source>
        <dbReference type="EMBL" id="GAA5189493.1"/>
    </source>
</evidence>
<evidence type="ECO:0008006" key="3">
    <source>
        <dbReference type="Google" id="ProtNLM"/>
    </source>
</evidence>
<protein>
    <recommendedName>
        <fullName evidence="3">Secreted protein</fullName>
    </recommendedName>
</protein>
<dbReference type="RefSeq" id="WP_345447578.1">
    <property type="nucleotide sequence ID" value="NZ_BAABKK010000003.1"/>
</dbReference>
<sequence>MKLRGPLLIVFGVLAVVLALVVFVRAGVSTICPAVGYAYTGDVELVFAHEPTSVAACFGEGCTPAPVTRNPDGMWLVPQSAPYLIPPVSVTSVLVDAADSSGVRVVRVLPIETEPTGEHPDGPECGGPVRFKPVQVLLG</sequence>
<proteinExistence type="predicted"/>
<gene>
    <name evidence="1" type="ORF">GCM10023346_04180</name>
</gene>
<accession>A0ABP9RZJ7</accession>